<accession>Q2R1V6</accession>
<proteinExistence type="predicted"/>
<gene>
    <name evidence="1" type="ordered locus">LOC_Os11g37910</name>
</gene>
<protein>
    <submittedName>
        <fullName evidence="1">Uncharacterized protein</fullName>
    </submittedName>
</protein>
<dbReference type="AlphaFoldDB" id="Q2R1V6"/>
<name>Q2R1V6_ORYSJ</name>
<evidence type="ECO:0000313" key="1">
    <source>
        <dbReference type="EMBL" id="ABA94526.1"/>
    </source>
</evidence>
<reference evidence="1" key="3">
    <citation type="submission" date="2006-01" db="EMBL/GenBank/DDBJ databases">
        <authorList>
            <person name="Buell R."/>
        </authorList>
    </citation>
    <scope>NUCLEOTIDE SEQUENCE</scope>
</reference>
<reference evidence="1" key="1">
    <citation type="journal article" date="2005" name="BMC Biol.">
        <title>The sequence of rice chromosomes 11 and 12, rich in disease resistance genes and recent gene duplications.</title>
        <authorList>
            <consortium name="The rice chromosomes 11 and 12 sequencing consortia"/>
        </authorList>
    </citation>
    <scope>NUCLEOTIDE SEQUENCE [LARGE SCALE GENOMIC DNA]</scope>
</reference>
<dbReference type="EMBL" id="DP000010">
    <property type="protein sequence ID" value="ABA94526.1"/>
    <property type="molecule type" value="Genomic_DNA"/>
</dbReference>
<reference evidence="1" key="2">
    <citation type="submission" date="2005-04" db="EMBL/GenBank/DDBJ databases">
        <authorList>
            <person name="Buell C.R."/>
            <person name="Wing R.A."/>
            <person name="McCombie W.A."/>
            <person name="Ouyang S."/>
        </authorList>
    </citation>
    <scope>NUCLEOTIDE SEQUENCE</scope>
</reference>
<sequence>MATEAAGANYSQRVAAAASGVAGVAPAPVADGEQNCYSANDDKADRIHGLKNCSFGVTTAHHGMFENIRGELEQETHAEAWRLGTSHRPTRRWLNTTHARAKHGPSTHSMGPYTNPGEFDFGQSLIPYEAKTGYREYLMS</sequence>
<organism evidence="1">
    <name type="scientific">Oryza sativa subsp. japonica</name>
    <name type="common">Rice</name>
    <dbReference type="NCBI Taxonomy" id="39947"/>
    <lineage>
        <taxon>Eukaryota</taxon>
        <taxon>Viridiplantae</taxon>
        <taxon>Streptophyta</taxon>
        <taxon>Embryophyta</taxon>
        <taxon>Tracheophyta</taxon>
        <taxon>Spermatophyta</taxon>
        <taxon>Magnoliopsida</taxon>
        <taxon>Liliopsida</taxon>
        <taxon>Poales</taxon>
        <taxon>Poaceae</taxon>
        <taxon>BOP clade</taxon>
        <taxon>Oryzoideae</taxon>
        <taxon>Oryzeae</taxon>
        <taxon>Oryzinae</taxon>
        <taxon>Oryza</taxon>
        <taxon>Oryza sativa</taxon>
    </lineage>
</organism>